<keyword evidence="8" id="KW-0540">Nuclease</keyword>
<accession>A0ABW5NZC6</accession>
<evidence type="ECO:0000256" key="1">
    <source>
        <dbReference type="ARBA" id="ARBA00008761"/>
    </source>
</evidence>
<comment type="caution">
    <text evidence="8">The sequence shown here is derived from an EMBL/GenBank/DDBJ whole genome shotgun (WGS) entry which is preliminary data.</text>
</comment>
<keyword evidence="8" id="KW-0255">Endonuclease</keyword>
<feature type="region of interest" description="Disordered" evidence="5">
    <location>
        <begin position="296"/>
        <end position="315"/>
    </location>
</feature>
<proteinExistence type="inferred from homology"/>
<sequence>MKITLTAKLKLRHTPEQKAALDAVTLAYRDALNFASEVAHRENKLSQAAKLQKLVYEDLREKFGLPSQMACNAPRQVAASYKVQWTKFRQNQAAREKGYTKRRYKGLDNPCKFVSRTLTYNFGRDYSWKKDGQVSVQTLDGRQVMAYDGYQKHLEYIAGGCEVGAAKLYYQKSKKQYYLVVSLEVEVADPQPSDHKRVVGVDVGQRCHAVVSDAQGNSFFQSGKQARQKKDHYSRLRKNLQRKGTRSATRRLTEISGRERRFIADWNHKLSLRILRRFPNALIGLEDLTNIRDRTEGRSNANASRKSRKNKRRRSQWSFAELQTFLAYKAPLNGSMAVKVDANYTSQSCTQCGHTSKANRPGAGLIFICENCGYEVHSDLLGSRNITMRTLVSRQDWEATGCLSTTPDVSDAEAKTARLTRYAGLRWSPDTNPRL</sequence>
<dbReference type="InterPro" id="IPR001959">
    <property type="entry name" value="Transposase"/>
</dbReference>
<gene>
    <name evidence="8" type="ORF">ACFSR9_01685</name>
</gene>
<name>A0ABW5NZC6_9DEIO</name>
<dbReference type="Pfam" id="PF01385">
    <property type="entry name" value="OrfB_IS605"/>
    <property type="match status" value="1"/>
</dbReference>
<dbReference type="InterPro" id="IPR010095">
    <property type="entry name" value="Cas12f1-like_TNB"/>
</dbReference>
<feature type="domain" description="Probable transposase IS891/IS1136/IS1341" evidence="6">
    <location>
        <begin position="184"/>
        <end position="288"/>
    </location>
</feature>
<evidence type="ECO:0000259" key="6">
    <source>
        <dbReference type="Pfam" id="PF01385"/>
    </source>
</evidence>
<evidence type="ECO:0000256" key="2">
    <source>
        <dbReference type="ARBA" id="ARBA00022578"/>
    </source>
</evidence>
<keyword evidence="8" id="KW-0378">Hydrolase</keyword>
<evidence type="ECO:0000313" key="9">
    <source>
        <dbReference type="Proteomes" id="UP001597475"/>
    </source>
</evidence>
<feature type="domain" description="Cas12f1-like TNB" evidence="7">
    <location>
        <begin position="319"/>
        <end position="386"/>
    </location>
</feature>
<dbReference type="NCBIfam" id="NF040570">
    <property type="entry name" value="guided_TnpB"/>
    <property type="match status" value="1"/>
</dbReference>
<evidence type="ECO:0000259" key="7">
    <source>
        <dbReference type="Pfam" id="PF07282"/>
    </source>
</evidence>
<organism evidence="8 9">
    <name type="scientific">Deinococcus taklimakanensis</name>
    <dbReference type="NCBI Taxonomy" id="536443"/>
    <lineage>
        <taxon>Bacteria</taxon>
        <taxon>Thermotogati</taxon>
        <taxon>Deinococcota</taxon>
        <taxon>Deinococci</taxon>
        <taxon>Deinococcales</taxon>
        <taxon>Deinococcaceae</taxon>
        <taxon>Deinococcus</taxon>
    </lineage>
</organism>
<evidence type="ECO:0000256" key="3">
    <source>
        <dbReference type="ARBA" id="ARBA00023125"/>
    </source>
</evidence>
<comment type="similarity">
    <text evidence="1">In the C-terminal section; belongs to the transposase 35 family.</text>
</comment>
<reference evidence="9" key="1">
    <citation type="journal article" date="2019" name="Int. J. Syst. Evol. Microbiol.">
        <title>The Global Catalogue of Microorganisms (GCM) 10K type strain sequencing project: providing services to taxonomists for standard genome sequencing and annotation.</title>
        <authorList>
            <consortium name="The Broad Institute Genomics Platform"/>
            <consortium name="The Broad Institute Genome Sequencing Center for Infectious Disease"/>
            <person name="Wu L."/>
            <person name="Ma J."/>
        </authorList>
    </citation>
    <scope>NUCLEOTIDE SEQUENCE [LARGE SCALE GENOMIC DNA]</scope>
    <source>
        <strain evidence="9">KCTC 33842</strain>
    </source>
</reference>
<keyword evidence="3" id="KW-0238">DNA-binding</keyword>
<evidence type="ECO:0000256" key="4">
    <source>
        <dbReference type="ARBA" id="ARBA00023172"/>
    </source>
</evidence>
<keyword evidence="2" id="KW-0815">Transposition</keyword>
<dbReference type="RefSeq" id="WP_386842446.1">
    <property type="nucleotide sequence ID" value="NZ_JBHUMK010000008.1"/>
</dbReference>
<dbReference type="Proteomes" id="UP001597475">
    <property type="component" value="Unassembled WGS sequence"/>
</dbReference>
<dbReference type="EMBL" id="JBHUMK010000008">
    <property type="protein sequence ID" value="MFD2608153.1"/>
    <property type="molecule type" value="Genomic_DNA"/>
</dbReference>
<dbReference type="Pfam" id="PF07282">
    <property type="entry name" value="Cas12f1-like_TNB"/>
    <property type="match status" value="1"/>
</dbReference>
<evidence type="ECO:0000313" key="8">
    <source>
        <dbReference type="EMBL" id="MFD2608153.1"/>
    </source>
</evidence>
<evidence type="ECO:0000256" key="5">
    <source>
        <dbReference type="SAM" id="MobiDB-lite"/>
    </source>
</evidence>
<dbReference type="NCBIfam" id="TIGR01766">
    <property type="entry name" value="IS200/IS605 family accessory protein TnpB-like domain"/>
    <property type="match status" value="1"/>
</dbReference>
<protein>
    <submittedName>
        <fullName evidence="8">RNA-guided endonuclease InsQ/TnpB family protein</fullName>
    </submittedName>
</protein>
<dbReference type="GO" id="GO:0004519">
    <property type="term" value="F:endonuclease activity"/>
    <property type="evidence" value="ECO:0007669"/>
    <property type="project" value="UniProtKB-KW"/>
</dbReference>
<keyword evidence="9" id="KW-1185">Reference proteome</keyword>
<keyword evidence="4" id="KW-0233">DNA recombination</keyword>
<feature type="compositionally biased region" description="Basic residues" evidence="5">
    <location>
        <begin position="305"/>
        <end position="315"/>
    </location>
</feature>